<dbReference type="AlphaFoldDB" id="A0A1M7BJE5"/>
<reference evidence="1 2" key="1">
    <citation type="submission" date="2016-11" db="EMBL/GenBank/DDBJ databases">
        <authorList>
            <person name="Jaros S."/>
            <person name="Januszkiewicz K."/>
            <person name="Wedrychowicz H."/>
        </authorList>
    </citation>
    <scope>NUCLEOTIDE SEQUENCE [LARGE SCALE GENOMIC DNA]</scope>
    <source>
        <strain evidence="1 2">DSM 29589</strain>
    </source>
</reference>
<sequence length="80" mass="9028">MITRDHLIEVDHSLAEMRQLVDMLELIGNEMGGTVIENPHYAKMRNATCGVINAVAERADRAMMNFEALYKCLPEGARHD</sequence>
<evidence type="ECO:0000313" key="1">
    <source>
        <dbReference type="EMBL" id="SHL55006.1"/>
    </source>
</evidence>
<proteinExistence type="predicted"/>
<dbReference type="RefSeq" id="WP_073034301.1">
    <property type="nucleotide sequence ID" value="NZ_BMLR01000003.1"/>
</dbReference>
<protein>
    <submittedName>
        <fullName evidence="1">Uncharacterized protein</fullName>
    </submittedName>
</protein>
<keyword evidence="2" id="KW-1185">Reference proteome</keyword>
<accession>A0A1M7BJE5</accession>
<dbReference type="STRING" id="337701.SAMN05444398_103266"/>
<gene>
    <name evidence="1" type="ORF">SAMN05444398_103266</name>
</gene>
<evidence type="ECO:0000313" key="2">
    <source>
        <dbReference type="Proteomes" id="UP000183974"/>
    </source>
</evidence>
<dbReference type="Proteomes" id="UP000183974">
    <property type="component" value="Unassembled WGS sequence"/>
</dbReference>
<dbReference type="EMBL" id="FRBR01000003">
    <property type="protein sequence ID" value="SHL55006.1"/>
    <property type="molecule type" value="Genomic_DNA"/>
</dbReference>
<organism evidence="1 2">
    <name type="scientific">Roseovarius pacificus</name>
    <dbReference type="NCBI Taxonomy" id="337701"/>
    <lineage>
        <taxon>Bacteria</taxon>
        <taxon>Pseudomonadati</taxon>
        <taxon>Pseudomonadota</taxon>
        <taxon>Alphaproteobacteria</taxon>
        <taxon>Rhodobacterales</taxon>
        <taxon>Roseobacteraceae</taxon>
        <taxon>Roseovarius</taxon>
    </lineage>
</organism>
<name>A0A1M7BJE5_9RHOB</name>